<dbReference type="Pfam" id="PF06094">
    <property type="entry name" value="GGACT"/>
    <property type="match status" value="1"/>
</dbReference>
<dbReference type="InterPro" id="IPR009288">
    <property type="entry name" value="AIG2-like_dom"/>
</dbReference>
<dbReference type="InterPro" id="IPR036568">
    <property type="entry name" value="GGCT-like_sf"/>
</dbReference>
<dbReference type="AlphaFoldDB" id="A0A0C9YQM9"/>
<dbReference type="GO" id="GO:0016740">
    <property type="term" value="F:transferase activity"/>
    <property type="evidence" value="ECO:0007669"/>
    <property type="project" value="UniProtKB-KW"/>
</dbReference>
<evidence type="ECO:0000313" key="5">
    <source>
        <dbReference type="EMBL" id="KIK10353.1"/>
    </source>
</evidence>
<dbReference type="CDD" id="cd06661">
    <property type="entry name" value="GGCT_like"/>
    <property type="match status" value="1"/>
</dbReference>
<sequence length="106" mass="12267">MVKTSLFFYGTLMHPKILKRVIRNNGAHLQLCSALLLEYTRHRIKDEDYPGIVPYSGSRKLFNYDLKEEERTVRGILVTGLTAQDVAYLDFFEGNARCPFLCRGYC</sequence>
<dbReference type="EMBL" id="KN838536">
    <property type="protein sequence ID" value="KIK10353.1"/>
    <property type="molecule type" value="Genomic_DNA"/>
</dbReference>
<accession>A0A0C9YQM9</accession>
<proteinExistence type="inferred from homology"/>
<dbReference type="InterPro" id="IPR045038">
    <property type="entry name" value="AIG2-like"/>
</dbReference>
<evidence type="ECO:0000313" key="6">
    <source>
        <dbReference type="Proteomes" id="UP000054477"/>
    </source>
</evidence>
<keyword evidence="6" id="KW-1185">Reference proteome</keyword>
<evidence type="ECO:0000259" key="4">
    <source>
        <dbReference type="Pfam" id="PF06094"/>
    </source>
</evidence>
<dbReference type="HOGENOM" id="CLU_160852_0_0_1"/>
<evidence type="ECO:0000256" key="1">
    <source>
        <dbReference type="ARBA" id="ARBA00008861"/>
    </source>
</evidence>
<dbReference type="PANTHER" id="PTHR31544">
    <property type="entry name" value="AIG2-LIKE PROTEIN D"/>
    <property type="match status" value="1"/>
</dbReference>
<name>A0A0C9YQM9_9AGAR</name>
<dbReference type="Proteomes" id="UP000054477">
    <property type="component" value="Unassembled WGS sequence"/>
</dbReference>
<dbReference type="OrthoDB" id="1044435at2759"/>
<evidence type="ECO:0000256" key="2">
    <source>
        <dbReference type="ARBA" id="ARBA00022679"/>
    </source>
</evidence>
<protein>
    <recommendedName>
        <fullName evidence="3">Putative gamma-glutamylcyclotransferase</fullName>
    </recommendedName>
</protein>
<reference evidence="6" key="2">
    <citation type="submission" date="2015-01" db="EMBL/GenBank/DDBJ databases">
        <title>Evolutionary Origins and Diversification of the Mycorrhizal Mutualists.</title>
        <authorList>
            <consortium name="DOE Joint Genome Institute"/>
            <consortium name="Mycorrhizal Genomics Consortium"/>
            <person name="Kohler A."/>
            <person name="Kuo A."/>
            <person name="Nagy L.G."/>
            <person name="Floudas D."/>
            <person name="Copeland A."/>
            <person name="Barry K.W."/>
            <person name="Cichocki N."/>
            <person name="Veneault-Fourrey C."/>
            <person name="LaButti K."/>
            <person name="Lindquist E.A."/>
            <person name="Lipzen A."/>
            <person name="Lundell T."/>
            <person name="Morin E."/>
            <person name="Murat C."/>
            <person name="Riley R."/>
            <person name="Ohm R."/>
            <person name="Sun H."/>
            <person name="Tunlid A."/>
            <person name="Henrissat B."/>
            <person name="Grigoriev I.V."/>
            <person name="Hibbett D.S."/>
            <person name="Martin F."/>
        </authorList>
    </citation>
    <scope>NUCLEOTIDE SEQUENCE [LARGE SCALE GENOMIC DNA]</scope>
    <source>
        <strain evidence="6">LaAM-08-1</strain>
    </source>
</reference>
<evidence type="ECO:0000256" key="3">
    <source>
        <dbReference type="ARBA" id="ARBA00030602"/>
    </source>
</evidence>
<keyword evidence="2" id="KW-0808">Transferase</keyword>
<dbReference type="PANTHER" id="PTHR31544:SF2">
    <property type="entry name" value="AIG2-LIKE PROTEIN D"/>
    <property type="match status" value="1"/>
</dbReference>
<gene>
    <name evidence="5" type="ORF">K443DRAFT_80905</name>
</gene>
<dbReference type="Gene3D" id="3.10.490.10">
    <property type="entry name" value="Gamma-glutamyl cyclotransferase-like"/>
    <property type="match status" value="1"/>
</dbReference>
<comment type="similarity">
    <text evidence="1">Belongs to the gamma-glutamylcyclotransferase family.</text>
</comment>
<organism evidence="5 6">
    <name type="scientific">Laccaria amethystina LaAM-08-1</name>
    <dbReference type="NCBI Taxonomy" id="1095629"/>
    <lineage>
        <taxon>Eukaryota</taxon>
        <taxon>Fungi</taxon>
        <taxon>Dikarya</taxon>
        <taxon>Basidiomycota</taxon>
        <taxon>Agaricomycotina</taxon>
        <taxon>Agaricomycetes</taxon>
        <taxon>Agaricomycetidae</taxon>
        <taxon>Agaricales</taxon>
        <taxon>Agaricineae</taxon>
        <taxon>Hydnangiaceae</taxon>
        <taxon>Laccaria</taxon>
    </lineage>
</organism>
<dbReference type="SUPFAM" id="SSF110857">
    <property type="entry name" value="Gamma-glutamyl cyclotransferase-like"/>
    <property type="match status" value="1"/>
</dbReference>
<dbReference type="InterPro" id="IPR013024">
    <property type="entry name" value="GGCT-like"/>
</dbReference>
<feature type="domain" description="Gamma-glutamylcyclotransferase AIG2-like" evidence="4">
    <location>
        <begin position="6"/>
        <end position="94"/>
    </location>
</feature>
<reference evidence="5 6" key="1">
    <citation type="submission" date="2014-04" db="EMBL/GenBank/DDBJ databases">
        <authorList>
            <consortium name="DOE Joint Genome Institute"/>
            <person name="Kuo A."/>
            <person name="Kohler A."/>
            <person name="Nagy L.G."/>
            <person name="Floudas D."/>
            <person name="Copeland A."/>
            <person name="Barry K.W."/>
            <person name="Cichocki N."/>
            <person name="Veneault-Fourrey C."/>
            <person name="LaButti K."/>
            <person name="Lindquist E.A."/>
            <person name="Lipzen A."/>
            <person name="Lundell T."/>
            <person name="Morin E."/>
            <person name="Murat C."/>
            <person name="Sun H."/>
            <person name="Tunlid A."/>
            <person name="Henrissat B."/>
            <person name="Grigoriev I.V."/>
            <person name="Hibbett D.S."/>
            <person name="Martin F."/>
            <person name="Nordberg H.P."/>
            <person name="Cantor M.N."/>
            <person name="Hua S.X."/>
        </authorList>
    </citation>
    <scope>NUCLEOTIDE SEQUENCE [LARGE SCALE GENOMIC DNA]</scope>
    <source>
        <strain evidence="5 6">LaAM-08-1</strain>
    </source>
</reference>